<keyword evidence="6" id="KW-0812">Transmembrane</keyword>
<dbReference type="Gene3D" id="3.40.30.10">
    <property type="entry name" value="Glutaredoxin"/>
    <property type="match status" value="1"/>
</dbReference>
<evidence type="ECO:0000256" key="2">
    <source>
        <dbReference type="ARBA" id="ARBA00022729"/>
    </source>
</evidence>
<dbReference type="PROSITE" id="PS51352">
    <property type="entry name" value="THIOREDOXIN_2"/>
    <property type="match status" value="1"/>
</dbReference>
<evidence type="ECO:0000256" key="3">
    <source>
        <dbReference type="ARBA" id="ARBA00023002"/>
    </source>
</evidence>
<dbReference type="AlphaFoldDB" id="A0A1M4S3H0"/>
<evidence type="ECO:0000256" key="4">
    <source>
        <dbReference type="ARBA" id="ARBA00023157"/>
    </source>
</evidence>
<keyword evidence="2" id="KW-0732">Signal</keyword>
<dbReference type="PANTHER" id="PTHR13887:SF14">
    <property type="entry name" value="DISULFIDE BOND FORMATION PROTEIN D"/>
    <property type="match status" value="1"/>
</dbReference>
<dbReference type="InterPro" id="IPR036249">
    <property type="entry name" value="Thioredoxin-like_sf"/>
</dbReference>
<keyword evidence="3" id="KW-0560">Oxidoreductase</keyword>
<evidence type="ECO:0000256" key="5">
    <source>
        <dbReference type="ARBA" id="ARBA00023284"/>
    </source>
</evidence>
<dbReference type="EMBL" id="FQTT01000015">
    <property type="protein sequence ID" value="SHE26709.1"/>
    <property type="molecule type" value="Genomic_DNA"/>
</dbReference>
<sequence length="273" mass="28628">MTSPNHDTATGPRPASRSNPIVVTLLIVIAILLAVIAIILAIRPDRSSAEVPATAEAPATASAQASGAQTAAPSQTDPDLLAILHGEVKRDPADAQAKGDVDAPVVMVIYSDFACPYCTLFAQEVDPALEDLVEDGTLRVEWRDLAQITETSPLAAQAGIAAGNQGKFWEFHDAVYAATDPSEHPEYTEDSLVALAEQAGVPDLDQFRTDMTAAETVQAVADAKQHAYDLGIKGTPFFIVNDAYVSGYAPEDYMRATILEQAVAAGGGATPAP</sequence>
<evidence type="ECO:0000259" key="7">
    <source>
        <dbReference type="PROSITE" id="PS51352"/>
    </source>
</evidence>
<dbReference type="OrthoDB" id="117402at2"/>
<feature type="domain" description="Thioredoxin" evidence="7">
    <location>
        <begin position="66"/>
        <end position="264"/>
    </location>
</feature>
<keyword evidence="9" id="KW-1185">Reference proteome</keyword>
<reference evidence="9" key="1">
    <citation type="submission" date="2016-09" db="EMBL/GenBank/DDBJ databases">
        <authorList>
            <person name="Strepis N."/>
        </authorList>
    </citation>
    <scope>NUCLEOTIDE SEQUENCE [LARGE SCALE GENOMIC DNA]</scope>
</reference>
<name>A0A1M4S3H0_9ACTO</name>
<keyword evidence="5" id="KW-0676">Redox-active center</keyword>
<comment type="similarity">
    <text evidence="1">Belongs to the thioredoxin family. DsbA subfamily.</text>
</comment>
<dbReference type="STRING" id="1892869.ACGLYG10_2963"/>
<keyword evidence="6" id="KW-0472">Membrane</keyword>
<protein>
    <submittedName>
        <fullName evidence="8">Thioredoxin</fullName>
    </submittedName>
</protein>
<dbReference type="RefSeq" id="WP_083565988.1">
    <property type="nucleotide sequence ID" value="NZ_FQTT01000015.1"/>
</dbReference>
<proteinExistence type="inferred from homology"/>
<evidence type="ECO:0000313" key="8">
    <source>
        <dbReference type="EMBL" id="SHE26709.1"/>
    </source>
</evidence>
<feature type="transmembrane region" description="Helical" evidence="6">
    <location>
        <begin position="20"/>
        <end position="42"/>
    </location>
</feature>
<dbReference type="PANTHER" id="PTHR13887">
    <property type="entry name" value="GLUTATHIONE S-TRANSFERASE KAPPA"/>
    <property type="match status" value="1"/>
</dbReference>
<accession>A0A1M4S3H0</accession>
<keyword evidence="6" id="KW-1133">Transmembrane helix</keyword>
<dbReference type="InterPro" id="IPR013766">
    <property type="entry name" value="Thioredoxin_domain"/>
</dbReference>
<dbReference type="Proteomes" id="UP000184291">
    <property type="component" value="Unassembled WGS sequence"/>
</dbReference>
<dbReference type="SUPFAM" id="SSF52833">
    <property type="entry name" value="Thioredoxin-like"/>
    <property type="match status" value="1"/>
</dbReference>
<organism evidence="8 9">
    <name type="scientific">Actinomyces glycerinitolerans</name>
    <dbReference type="NCBI Taxonomy" id="1892869"/>
    <lineage>
        <taxon>Bacteria</taxon>
        <taxon>Bacillati</taxon>
        <taxon>Actinomycetota</taxon>
        <taxon>Actinomycetes</taxon>
        <taxon>Actinomycetales</taxon>
        <taxon>Actinomycetaceae</taxon>
        <taxon>Actinomyces</taxon>
    </lineage>
</organism>
<dbReference type="Pfam" id="PF13462">
    <property type="entry name" value="Thioredoxin_4"/>
    <property type="match status" value="1"/>
</dbReference>
<evidence type="ECO:0000256" key="6">
    <source>
        <dbReference type="SAM" id="Phobius"/>
    </source>
</evidence>
<dbReference type="GO" id="GO:0016491">
    <property type="term" value="F:oxidoreductase activity"/>
    <property type="evidence" value="ECO:0007669"/>
    <property type="project" value="UniProtKB-KW"/>
</dbReference>
<gene>
    <name evidence="8" type="ORF">ACGLYG10_2963</name>
</gene>
<keyword evidence="4" id="KW-1015">Disulfide bond</keyword>
<evidence type="ECO:0000313" key="9">
    <source>
        <dbReference type="Proteomes" id="UP000184291"/>
    </source>
</evidence>
<dbReference type="InterPro" id="IPR012336">
    <property type="entry name" value="Thioredoxin-like_fold"/>
</dbReference>
<evidence type="ECO:0000256" key="1">
    <source>
        <dbReference type="ARBA" id="ARBA00005791"/>
    </source>
</evidence>